<accession>A0ACD5TLD9</accession>
<organism evidence="1 2">
    <name type="scientific">Avena sativa</name>
    <name type="common">Oat</name>
    <dbReference type="NCBI Taxonomy" id="4498"/>
    <lineage>
        <taxon>Eukaryota</taxon>
        <taxon>Viridiplantae</taxon>
        <taxon>Streptophyta</taxon>
        <taxon>Embryophyta</taxon>
        <taxon>Tracheophyta</taxon>
        <taxon>Spermatophyta</taxon>
        <taxon>Magnoliopsida</taxon>
        <taxon>Liliopsida</taxon>
        <taxon>Poales</taxon>
        <taxon>Poaceae</taxon>
        <taxon>BOP clade</taxon>
        <taxon>Pooideae</taxon>
        <taxon>Poodae</taxon>
        <taxon>Poeae</taxon>
        <taxon>Poeae Chloroplast Group 1 (Aveneae type)</taxon>
        <taxon>Aveninae</taxon>
        <taxon>Avena</taxon>
    </lineage>
</organism>
<dbReference type="EnsemblPlants" id="AVESA.00010b.r2.1AG0077740.1">
    <property type="protein sequence ID" value="AVESA.00010b.r2.1AG0077740.1.CDS"/>
    <property type="gene ID" value="AVESA.00010b.r2.1AG0077740"/>
</dbReference>
<sequence>MATKQSLFAAAAAAACILVLLPSASSLTTSFEYCDKGKEYPVKVSAVKMLPDLVIGGYPNFFTIYASTDKTIITEGKLFSAITCETFHVHSEAEDICTLTSCPATADFQVSHQLDMPSTDPNGPYTIRFVMLGEKDEELSCISLSYNLTGGIARALDLTSLFTA</sequence>
<reference evidence="1" key="2">
    <citation type="submission" date="2025-09" db="UniProtKB">
        <authorList>
            <consortium name="EnsemblPlants"/>
        </authorList>
    </citation>
    <scope>IDENTIFICATION</scope>
</reference>
<protein>
    <submittedName>
        <fullName evidence="1">Uncharacterized protein</fullName>
    </submittedName>
</protein>
<proteinExistence type="predicted"/>
<reference evidence="1" key="1">
    <citation type="submission" date="2021-05" db="EMBL/GenBank/DDBJ databases">
        <authorList>
            <person name="Scholz U."/>
            <person name="Mascher M."/>
            <person name="Fiebig A."/>
        </authorList>
    </citation>
    <scope>NUCLEOTIDE SEQUENCE [LARGE SCALE GENOMIC DNA]</scope>
</reference>
<name>A0ACD5TLD9_AVESA</name>
<evidence type="ECO:0000313" key="2">
    <source>
        <dbReference type="Proteomes" id="UP001732700"/>
    </source>
</evidence>
<dbReference type="Proteomes" id="UP001732700">
    <property type="component" value="Chromosome 1A"/>
</dbReference>
<evidence type="ECO:0000313" key="1">
    <source>
        <dbReference type="EnsemblPlants" id="AVESA.00010b.r2.1AG0077740.1.CDS"/>
    </source>
</evidence>
<keyword evidence="2" id="KW-1185">Reference proteome</keyword>